<comment type="caution">
    <text evidence="8">The sequence shown here is derived from an EMBL/GenBank/DDBJ whole genome shotgun (WGS) entry which is preliminary data.</text>
</comment>
<accession>A0AAD9Z0L5</accession>
<organism evidence="8 9">
    <name type="scientific">Lepraria neglecta</name>
    <dbReference type="NCBI Taxonomy" id="209136"/>
    <lineage>
        <taxon>Eukaryota</taxon>
        <taxon>Fungi</taxon>
        <taxon>Dikarya</taxon>
        <taxon>Ascomycota</taxon>
        <taxon>Pezizomycotina</taxon>
        <taxon>Lecanoromycetes</taxon>
        <taxon>OSLEUM clade</taxon>
        <taxon>Lecanoromycetidae</taxon>
        <taxon>Lecanorales</taxon>
        <taxon>Lecanorineae</taxon>
        <taxon>Stereocaulaceae</taxon>
        <taxon>Lepraria</taxon>
    </lineage>
</organism>
<feature type="transmembrane region" description="Helical" evidence="6">
    <location>
        <begin position="76"/>
        <end position="98"/>
    </location>
</feature>
<feature type="transmembrane region" description="Helical" evidence="6">
    <location>
        <begin position="240"/>
        <end position="265"/>
    </location>
</feature>
<evidence type="ECO:0000313" key="9">
    <source>
        <dbReference type="Proteomes" id="UP001276659"/>
    </source>
</evidence>
<evidence type="ECO:0000256" key="1">
    <source>
        <dbReference type="ARBA" id="ARBA00004141"/>
    </source>
</evidence>
<evidence type="ECO:0000256" key="6">
    <source>
        <dbReference type="SAM" id="Phobius"/>
    </source>
</evidence>
<keyword evidence="4 6" id="KW-0472">Membrane</keyword>
<keyword evidence="9" id="KW-1185">Reference proteome</keyword>
<gene>
    <name evidence="8" type="ORF">OEA41_004765</name>
</gene>
<evidence type="ECO:0000256" key="4">
    <source>
        <dbReference type="ARBA" id="ARBA00023136"/>
    </source>
</evidence>
<keyword evidence="2 6" id="KW-0812">Transmembrane</keyword>
<dbReference type="PANTHER" id="PTHR33048">
    <property type="entry name" value="PTH11-LIKE INTEGRAL MEMBRANE PROTEIN (AFU_ORTHOLOGUE AFUA_5G11245)"/>
    <property type="match status" value="1"/>
</dbReference>
<dbReference type="Pfam" id="PF20684">
    <property type="entry name" value="Fung_rhodopsin"/>
    <property type="match status" value="1"/>
</dbReference>
<evidence type="ECO:0000313" key="8">
    <source>
        <dbReference type="EMBL" id="KAK3168318.1"/>
    </source>
</evidence>
<feature type="transmembrane region" description="Helical" evidence="6">
    <location>
        <begin position="124"/>
        <end position="145"/>
    </location>
</feature>
<evidence type="ECO:0000259" key="7">
    <source>
        <dbReference type="Pfam" id="PF20684"/>
    </source>
</evidence>
<comment type="similarity">
    <text evidence="5">Belongs to the SAT4 family.</text>
</comment>
<evidence type="ECO:0000256" key="5">
    <source>
        <dbReference type="ARBA" id="ARBA00038359"/>
    </source>
</evidence>
<feature type="transmembrane region" description="Helical" evidence="6">
    <location>
        <begin position="43"/>
        <end position="64"/>
    </location>
</feature>
<dbReference type="PANTHER" id="PTHR33048:SF158">
    <property type="entry name" value="MEMBRANE PROTEIN PTH11-LIKE, PUTATIVE-RELATED"/>
    <property type="match status" value="1"/>
</dbReference>
<dbReference type="InterPro" id="IPR049326">
    <property type="entry name" value="Rhodopsin_dom_fungi"/>
</dbReference>
<reference evidence="8" key="1">
    <citation type="submission" date="2022-11" db="EMBL/GenBank/DDBJ databases">
        <title>Chromosomal genome sequence assembly and mating type (MAT) locus characterization of the leprose asexual lichenized fungus Lepraria neglecta (Nyl.) Erichsen.</title>
        <authorList>
            <person name="Allen J.L."/>
            <person name="Pfeffer B."/>
        </authorList>
    </citation>
    <scope>NUCLEOTIDE SEQUENCE</scope>
    <source>
        <strain evidence="8">Allen 5258</strain>
    </source>
</reference>
<dbReference type="EMBL" id="JASNWA010000010">
    <property type="protein sequence ID" value="KAK3168318.1"/>
    <property type="molecule type" value="Genomic_DNA"/>
</dbReference>
<feature type="transmembrane region" description="Helical" evidence="6">
    <location>
        <begin position="157"/>
        <end position="180"/>
    </location>
</feature>
<comment type="subcellular location">
    <subcellularLocation>
        <location evidence="1">Membrane</location>
        <topology evidence="1">Multi-pass membrane protein</topology>
    </subcellularLocation>
</comment>
<feature type="domain" description="Rhodopsin" evidence="7">
    <location>
        <begin position="61"/>
        <end position="248"/>
    </location>
</feature>
<keyword evidence="3 6" id="KW-1133">Transmembrane helix</keyword>
<dbReference type="GO" id="GO:0016020">
    <property type="term" value="C:membrane"/>
    <property type="evidence" value="ECO:0007669"/>
    <property type="project" value="UniProtKB-SubCell"/>
</dbReference>
<protein>
    <recommendedName>
        <fullName evidence="7">Rhodopsin domain-containing protein</fullName>
    </recommendedName>
</protein>
<dbReference type="InterPro" id="IPR052337">
    <property type="entry name" value="SAT4-like"/>
</dbReference>
<proteinExistence type="inferred from homology"/>
<dbReference type="Proteomes" id="UP001276659">
    <property type="component" value="Unassembled WGS sequence"/>
</dbReference>
<name>A0AAD9Z0L5_9LECA</name>
<evidence type="ECO:0000256" key="2">
    <source>
        <dbReference type="ARBA" id="ARBA00022692"/>
    </source>
</evidence>
<evidence type="ECO:0000256" key="3">
    <source>
        <dbReference type="ARBA" id="ARBA00022989"/>
    </source>
</evidence>
<dbReference type="AlphaFoldDB" id="A0AAD9Z0L5"/>
<feature type="transmembrane region" description="Helical" evidence="6">
    <location>
        <begin position="206"/>
        <end position="228"/>
    </location>
</feature>
<sequence>MSSGSLSNLSPQELTALSRTPTIPPPPGVEPNFLTPENNQQPLIIVSSLFLALSSVFVLNRAYTKTFIVRKYSWDDLTLIIGFIGTISYSVASLWGALKGPIGKHLWDVNVIDMTSRDWLIPSYLFSVLTPPTMLFLKVTFFIMYLDIFYLMRWLKISAYIGGIITALFYGTMTVCYFIFATPGRLETWVEHQTARGQRLDLDISVPQSCVGLVIDLYILVLPILGVARLQMPTQRKVGVMLIFMSAIMYGSIYPSPSFSVIVVLSNQFLLGSKFKRGTPDSSKNSSSGQHDSHDSKFVAHKRPYKHLEGYQGHFPLNANPVEAKTTRTSIRGEGQGGTENDGIYLTYEMQQSDYHDVPLGRGLDSRSDVL</sequence>